<evidence type="ECO:0000313" key="3">
    <source>
        <dbReference type="EMBL" id="MBM6923296.1"/>
    </source>
</evidence>
<dbReference type="EMBL" id="JACSNR010000005">
    <property type="protein sequence ID" value="MBM6923296.1"/>
    <property type="molecule type" value="Genomic_DNA"/>
</dbReference>
<accession>A0ABS2GMV5</accession>
<keyword evidence="2" id="KW-0732">Signal</keyword>
<dbReference type="PROSITE" id="PS51257">
    <property type="entry name" value="PROKAR_LIPOPROTEIN"/>
    <property type="match status" value="1"/>
</dbReference>
<dbReference type="RefSeq" id="WP_204720648.1">
    <property type="nucleotide sequence ID" value="NZ_JACSNR010000005.1"/>
</dbReference>
<feature type="compositionally biased region" description="Low complexity" evidence="1">
    <location>
        <begin position="71"/>
        <end position="89"/>
    </location>
</feature>
<gene>
    <name evidence="3" type="ORF">H9X81_06295</name>
</gene>
<sequence length="227" mass="23451">MNKRIMALVLVSVLVFSAAFTGCSSQTEEENPQNSSQSSQAEEPESSSETEEPASEDGSSEGDAASAGDLPSSSVPDAASQAPSASEPAAEGITGAVVMNDGSIFGTGTEVLGTEADLEAWNQAIADRDSIARVLVSTMNTERDLTEEEVNTVLDTLEGLSPAVMAELGNPATGGATNVAAFDQSGSRLWSVTLNSNWLIVQIGGESERHILEIDETSGMPIQNIAG</sequence>
<reference evidence="3 4" key="1">
    <citation type="journal article" date="2021" name="Sci. Rep.">
        <title>The distribution of antibiotic resistance genes in chicken gut microbiota commensals.</title>
        <authorList>
            <person name="Juricova H."/>
            <person name="Matiasovicova J."/>
            <person name="Kubasova T."/>
            <person name="Cejkova D."/>
            <person name="Rychlik I."/>
        </authorList>
    </citation>
    <scope>NUCLEOTIDE SEQUENCE [LARGE SCALE GENOMIC DNA]</scope>
    <source>
        <strain evidence="3 4">An564</strain>
    </source>
</reference>
<feature type="compositionally biased region" description="Acidic residues" evidence="1">
    <location>
        <begin position="42"/>
        <end position="60"/>
    </location>
</feature>
<evidence type="ECO:0000313" key="4">
    <source>
        <dbReference type="Proteomes" id="UP000724149"/>
    </source>
</evidence>
<comment type="caution">
    <text evidence="3">The sequence shown here is derived from an EMBL/GenBank/DDBJ whole genome shotgun (WGS) entry which is preliminary data.</text>
</comment>
<feature type="region of interest" description="Disordered" evidence="1">
    <location>
        <begin position="24"/>
        <end position="89"/>
    </location>
</feature>
<feature type="signal peptide" evidence="2">
    <location>
        <begin position="1"/>
        <end position="21"/>
    </location>
</feature>
<proteinExistence type="predicted"/>
<name>A0ABS2GMV5_9FIRM</name>
<protein>
    <submittedName>
        <fullName evidence="3">Uncharacterized protein</fullName>
    </submittedName>
</protein>
<feature type="chain" id="PRO_5046659261" evidence="2">
    <location>
        <begin position="22"/>
        <end position="227"/>
    </location>
</feature>
<organism evidence="3 4">
    <name type="scientific">Hydrogenoanaerobacterium saccharovorans</name>
    <dbReference type="NCBI Taxonomy" id="474960"/>
    <lineage>
        <taxon>Bacteria</taxon>
        <taxon>Bacillati</taxon>
        <taxon>Bacillota</taxon>
        <taxon>Clostridia</taxon>
        <taxon>Eubacteriales</taxon>
        <taxon>Oscillospiraceae</taxon>
        <taxon>Hydrogenoanaerobacterium</taxon>
    </lineage>
</organism>
<feature type="compositionally biased region" description="Low complexity" evidence="1">
    <location>
        <begin position="24"/>
        <end position="41"/>
    </location>
</feature>
<keyword evidence="4" id="KW-1185">Reference proteome</keyword>
<evidence type="ECO:0000256" key="1">
    <source>
        <dbReference type="SAM" id="MobiDB-lite"/>
    </source>
</evidence>
<evidence type="ECO:0000256" key="2">
    <source>
        <dbReference type="SAM" id="SignalP"/>
    </source>
</evidence>
<dbReference type="Proteomes" id="UP000724149">
    <property type="component" value="Unassembled WGS sequence"/>
</dbReference>